<dbReference type="PATRIC" id="fig|1132509.6.peg.987"/>
<dbReference type="AlphaFoldDB" id="M0M518"/>
<keyword evidence="1" id="KW-0472">Membrane</keyword>
<dbReference type="InterPro" id="IPR055997">
    <property type="entry name" value="DUF7575"/>
</dbReference>
<sequence>METRSKKRPWLAAVLGAAVPALGHLYLRRWLRALGWIGLTLLSTAFVPDATLDALLSGGSFAWFDATPLLVVSALSVFDAYRIAVVDNYLLQLRTGTADGEIAVCPECGRDVDDDLAFCRWCAEPLDEPGSGPTQ</sequence>
<dbReference type="eggNOG" id="arCOG03295">
    <property type="taxonomic scope" value="Archaea"/>
</dbReference>
<dbReference type="OrthoDB" id="204947at2157"/>
<organism evidence="3 4">
    <name type="scientific">Halococcus hamelinensis 100A6</name>
    <dbReference type="NCBI Taxonomy" id="1132509"/>
    <lineage>
        <taxon>Archaea</taxon>
        <taxon>Methanobacteriati</taxon>
        <taxon>Methanobacteriota</taxon>
        <taxon>Stenosarchaea group</taxon>
        <taxon>Halobacteria</taxon>
        <taxon>Halobacteriales</taxon>
        <taxon>Halococcaceae</taxon>
        <taxon>Halococcus</taxon>
    </lineage>
</organism>
<accession>M0M518</accession>
<keyword evidence="1" id="KW-1133">Transmembrane helix</keyword>
<dbReference type="RefSeq" id="WP_007691243.1">
    <property type="nucleotide sequence ID" value="NZ_AJRK01000393.1"/>
</dbReference>
<evidence type="ECO:0000313" key="3">
    <source>
        <dbReference type="EMBL" id="EMA40483.1"/>
    </source>
</evidence>
<feature type="transmembrane region" description="Helical" evidence="1">
    <location>
        <begin position="33"/>
        <end position="52"/>
    </location>
</feature>
<evidence type="ECO:0000313" key="4">
    <source>
        <dbReference type="Proteomes" id="UP000011566"/>
    </source>
</evidence>
<dbReference type="Pfam" id="PF24460">
    <property type="entry name" value="DUF7575"/>
    <property type="match status" value="1"/>
</dbReference>
<feature type="domain" description="DUF7575" evidence="2">
    <location>
        <begin position="102"/>
        <end position="127"/>
    </location>
</feature>
<evidence type="ECO:0000256" key="1">
    <source>
        <dbReference type="SAM" id="Phobius"/>
    </source>
</evidence>
<name>M0M518_9EURY</name>
<gene>
    <name evidence="3" type="ORF">C447_04267</name>
</gene>
<evidence type="ECO:0000259" key="2">
    <source>
        <dbReference type="Pfam" id="PF24460"/>
    </source>
</evidence>
<dbReference type="Proteomes" id="UP000011566">
    <property type="component" value="Unassembled WGS sequence"/>
</dbReference>
<dbReference type="EMBL" id="AOMB01000011">
    <property type="protein sequence ID" value="EMA40483.1"/>
    <property type="molecule type" value="Genomic_DNA"/>
</dbReference>
<keyword evidence="4" id="KW-1185">Reference proteome</keyword>
<keyword evidence="1" id="KW-0812">Transmembrane</keyword>
<comment type="caution">
    <text evidence="3">The sequence shown here is derived from an EMBL/GenBank/DDBJ whole genome shotgun (WGS) entry which is preliminary data.</text>
</comment>
<proteinExistence type="predicted"/>
<reference evidence="3 4" key="1">
    <citation type="journal article" date="2014" name="PLoS Genet.">
        <title>Phylogenetically driven sequencing of extremely halophilic archaea reveals strategies for static and dynamic osmo-response.</title>
        <authorList>
            <person name="Becker E.A."/>
            <person name="Seitzer P.M."/>
            <person name="Tritt A."/>
            <person name="Larsen D."/>
            <person name="Krusor M."/>
            <person name="Yao A.I."/>
            <person name="Wu D."/>
            <person name="Madern D."/>
            <person name="Eisen J.A."/>
            <person name="Darling A.E."/>
            <person name="Facciotti M.T."/>
        </authorList>
    </citation>
    <scope>NUCLEOTIDE SEQUENCE [LARGE SCALE GENOMIC DNA]</scope>
    <source>
        <strain evidence="3 4">100A6</strain>
    </source>
</reference>
<protein>
    <submittedName>
        <fullName evidence="3">Tm2 domain-containing protein</fullName>
    </submittedName>
</protein>